<dbReference type="SUPFAM" id="SSF48008">
    <property type="entry name" value="GntR ligand-binding domain-like"/>
    <property type="match status" value="1"/>
</dbReference>
<dbReference type="SUPFAM" id="SSF46785">
    <property type="entry name" value="Winged helix' DNA-binding domain"/>
    <property type="match status" value="1"/>
</dbReference>
<dbReference type="InterPro" id="IPR036390">
    <property type="entry name" value="WH_DNA-bd_sf"/>
</dbReference>
<dbReference type="SMART" id="SM00345">
    <property type="entry name" value="HTH_GNTR"/>
    <property type="match status" value="1"/>
</dbReference>
<dbReference type="PROSITE" id="PS50949">
    <property type="entry name" value="HTH_GNTR"/>
    <property type="match status" value="1"/>
</dbReference>
<dbReference type="PRINTS" id="PR00035">
    <property type="entry name" value="HTHGNTR"/>
</dbReference>
<proteinExistence type="predicted"/>
<evidence type="ECO:0000256" key="3">
    <source>
        <dbReference type="ARBA" id="ARBA00023163"/>
    </source>
</evidence>
<dbReference type="Proteomes" id="UP001595699">
    <property type="component" value="Unassembled WGS sequence"/>
</dbReference>
<keyword evidence="2" id="KW-0238">DNA-binding</keyword>
<protein>
    <submittedName>
        <fullName evidence="5">GntR family transcriptional regulator</fullName>
    </submittedName>
</protein>
<dbReference type="InterPro" id="IPR036388">
    <property type="entry name" value="WH-like_DNA-bd_sf"/>
</dbReference>
<feature type="domain" description="HTH gntR-type" evidence="4">
    <location>
        <begin position="11"/>
        <end position="78"/>
    </location>
</feature>
<evidence type="ECO:0000256" key="2">
    <source>
        <dbReference type="ARBA" id="ARBA00023125"/>
    </source>
</evidence>
<dbReference type="Gene3D" id="1.20.120.530">
    <property type="entry name" value="GntR ligand-binding domain-like"/>
    <property type="match status" value="1"/>
</dbReference>
<dbReference type="EMBL" id="JBHRZH010000037">
    <property type="protein sequence ID" value="MFC3765371.1"/>
    <property type="molecule type" value="Genomic_DNA"/>
</dbReference>
<name>A0ABV7YJ89_9ACTN</name>
<evidence type="ECO:0000313" key="5">
    <source>
        <dbReference type="EMBL" id="MFC3765371.1"/>
    </source>
</evidence>
<organism evidence="5 6">
    <name type="scientific">Tenggerimyces flavus</name>
    <dbReference type="NCBI Taxonomy" id="1708749"/>
    <lineage>
        <taxon>Bacteria</taxon>
        <taxon>Bacillati</taxon>
        <taxon>Actinomycetota</taxon>
        <taxon>Actinomycetes</taxon>
        <taxon>Propionibacteriales</taxon>
        <taxon>Nocardioidaceae</taxon>
        <taxon>Tenggerimyces</taxon>
    </lineage>
</organism>
<accession>A0ABV7YJ89</accession>
<sequence length="221" mass="24597">MSSEFDLVQVQSTWEIVADRLRAAILAGELTAGRKLVETDIAGRFGVSRGPVREALRELAREGLVADLPRRGTVVCTITQADLMEVYAVREALEVQAVRESLGIATDAEICEVSRAYDLMIEAWQGEDWNAAVKADKAFHQSIVQLAKNKRLSTMYEQMAHQTLLLLVTASKTDRSLTAAPLGKIHQEMADAVMAQDLTAATEAIRRHYQYTRKRLFSSFD</sequence>
<comment type="caution">
    <text evidence="5">The sequence shown here is derived from an EMBL/GenBank/DDBJ whole genome shotgun (WGS) entry which is preliminary data.</text>
</comment>
<keyword evidence="6" id="KW-1185">Reference proteome</keyword>
<dbReference type="InterPro" id="IPR008920">
    <property type="entry name" value="TF_FadR/GntR_C"/>
</dbReference>
<dbReference type="InterPro" id="IPR011711">
    <property type="entry name" value="GntR_C"/>
</dbReference>
<reference evidence="6" key="1">
    <citation type="journal article" date="2019" name="Int. J. Syst. Evol. Microbiol.">
        <title>The Global Catalogue of Microorganisms (GCM) 10K type strain sequencing project: providing services to taxonomists for standard genome sequencing and annotation.</title>
        <authorList>
            <consortium name="The Broad Institute Genomics Platform"/>
            <consortium name="The Broad Institute Genome Sequencing Center for Infectious Disease"/>
            <person name="Wu L."/>
            <person name="Ma J."/>
        </authorList>
    </citation>
    <scope>NUCLEOTIDE SEQUENCE [LARGE SCALE GENOMIC DNA]</scope>
    <source>
        <strain evidence="6">CGMCC 4.7241</strain>
    </source>
</reference>
<evidence type="ECO:0000259" key="4">
    <source>
        <dbReference type="PROSITE" id="PS50949"/>
    </source>
</evidence>
<dbReference type="PANTHER" id="PTHR43537">
    <property type="entry name" value="TRANSCRIPTIONAL REGULATOR, GNTR FAMILY"/>
    <property type="match status" value="1"/>
</dbReference>
<evidence type="ECO:0000313" key="6">
    <source>
        <dbReference type="Proteomes" id="UP001595699"/>
    </source>
</evidence>
<dbReference type="RefSeq" id="WP_205121244.1">
    <property type="nucleotide sequence ID" value="NZ_JAFBCM010000001.1"/>
</dbReference>
<keyword evidence="3" id="KW-0804">Transcription</keyword>
<keyword evidence="1" id="KW-0805">Transcription regulation</keyword>
<dbReference type="PANTHER" id="PTHR43537:SF24">
    <property type="entry name" value="GLUCONATE OPERON TRANSCRIPTIONAL REPRESSOR"/>
    <property type="match status" value="1"/>
</dbReference>
<evidence type="ECO:0000256" key="1">
    <source>
        <dbReference type="ARBA" id="ARBA00023015"/>
    </source>
</evidence>
<dbReference type="InterPro" id="IPR000524">
    <property type="entry name" value="Tscrpt_reg_HTH_GntR"/>
</dbReference>
<dbReference type="CDD" id="cd07377">
    <property type="entry name" value="WHTH_GntR"/>
    <property type="match status" value="1"/>
</dbReference>
<dbReference type="SMART" id="SM00895">
    <property type="entry name" value="FCD"/>
    <property type="match status" value="1"/>
</dbReference>
<dbReference type="Gene3D" id="1.10.10.10">
    <property type="entry name" value="Winged helix-like DNA-binding domain superfamily/Winged helix DNA-binding domain"/>
    <property type="match status" value="1"/>
</dbReference>
<dbReference type="Pfam" id="PF00392">
    <property type="entry name" value="GntR"/>
    <property type="match status" value="1"/>
</dbReference>
<gene>
    <name evidence="5" type="ORF">ACFOUW_31365</name>
</gene>
<dbReference type="Pfam" id="PF07729">
    <property type="entry name" value="FCD"/>
    <property type="match status" value="1"/>
</dbReference>